<proteinExistence type="predicted"/>
<feature type="region of interest" description="Disordered" evidence="1">
    <location>
        <begin position="125"/>
        <end position="144"/>
    </location>
</feature>
<dbReference type="Proteomes" id="UP000076489">
    <property type="component" value="Unassembled WGS sequence"/>
</dbReference>
<comment type="caution">
    <text evidence="2">The sequence shown here is derived from an EMBL/GenBank/DDBJ whole genome shotgun (WGS) entry which is preliminary data.</text>
</comment>
<reference evidence="3" key="1">
    <citation type="submission" date="2016-03" db="EMBL/GenBank/DDBJ databases">
        <authorList>
            <person name="Ray J."/>
            <person name="Price M."/>
            <person name="Deutschbauer A."/>
        </authorList>
    </citation>
    <scope>NUCLEOTIDE SEQUENCE [LARGE SCALE GENOMIC DNA]</scope>
    <source>
        <strain evidence="3">FW300-N1B4</strain>
    </source>
</reference>
<dbReference type="OrthoDB" id="7032959at2"/>
<dbReference type="EMBL" id="LUKJ01000003">
    <property type="protein sequence ID" value="KZN16199.1"/>
    <property type="molecule type" value="Genomic_DNA"/>
</dbReference>
<reference evidence="2 3" key="2">
    <citation type="journal article" date="2018" name="Nature">
        <title>Mutant phenotypes for thousands of bacterial genes of unknown function.</title>
        <authorList>
            <person name="Price M.N."/>
            <person name="Wetmore K.M."/>
            <person name="Waters R.J."/>
            <person name="Callaghan M."/>
            <person name="Ray J."/>
            <person name="Liu H."/>
            <person name="Kuehl J.V."/>
            <person name="Melnyk R.A."/>
            <person name="Lamson J.S."/>
            <person name="Suh Y."/>
            <person name="Carlson H.K."/>
            <person name="Esquivel Z."/>
            <person name="Sadeeshkumar H."/>
            <person name="Chakraborty R."/>
            <person name="Zane G.M."/>
            <person name="Rubin B.E."/>
            <person name="Wall J.D."/>
            <person name="Visel A."/>
            <person name="Bristow J."/>
            <person name="Blow M.J."/>
            <person name="Arkin A.P."/>
            <person name="Deutschbauer A.M."/>
        </authorList>
    </citation>
    <scope>NUCLEOTIDE SEQUENCE [LARGE SCALE GENOMIC DNA]</scope>
    <source>
        <strain evidence="2 3">FW300-N1B4</strain>
    </source>
</reference>
<organism evidence="2 3">
    <name type="scientific">Pseudomonas fluorescens</name>
    <dbReference type="NCBI Taxonomy" id="294"/>
    <lineage>
        <taxon>Bacteria</taxon>
        <taxon>Pseudomonadati</taxon>
        <taxon>Pseudomonadota</taxon>
        <taxon>Gammaproteobacteria</taxon>
        <taxon>Pseudomonadales</taxon>
        <taxon>Pseudomonadaceae</taxon>
        <taxon>Pseudomonas</taxon>
    </lineage>
</organism>
<gene>
    <name evidence="2" type="ORF">A1D17_08530</name>
</gene>
<dbReference type="AlphaFoldDB" id="A0A166MTN4"/>
<sequence>MTTRPKTGGRKRGSIDREERKVLTDKMAGDLMWCYQRLGGRDWLLKFAQDKPEEFLRQGLSRLFPAPQKDDEPSGTYNTQINVNNMTAVEAGMRVAYALNLGIQAQRELAPVAERVPEQPVDISPQEALGNWQPTPEPLLRPEPVEDPAKTLWIEELPLTAEQRRDNAVVRQTHGGSLESYAGSPGEQGGTVQRGASSRKPTVNELHQRMRSRRDELL</sequence>
<accession>A0A166MTN4</accession>
<protein>
    <submittedName>
        <fullName evidence="2">Uncharacterized protein</fullName>
    </submittedName>
</protein>
<evidence type="ECO:0000313" key="3">
    <source>
        <dbReference type="Proteomes" id="UP000076489"/>
    </source>
</evidence>
<dbReference type="RefSeq" id="WP_063341387.1">
    <property type="nucleotide sequence ID" value="NZ_LUKJ01000003.1"/>
</dbReference>
<name>A0A166MTN4_PSEFL</name>
<feature type="compositionally biased region" description="Polar residues" evidence="1">
    <location>
        <begin position="190"/>
        <end position="201"/>
    </location>
</feature>
<evidence type="ECO:0000313" key="2">
    <source>
        <dbReference type="EMBL" id="KZN16199.1"/>
    </source>
</evidence>
<feature type="region of interest" description="Disordered" evidence="1">
    <location>
        <begin position="164"/>
        <end position="218"/>
    </location>
</feature>
<evidence type="ECO:0000256" key="1">
    <source>
        <dbReference type="SAM" id="MobiDB-lite"/>
    </source>
</evidence>